<dbReference type="GO" id="GO:0006402">
    <property type="term" value="P:mRNA catabolic process"/>
    <property type="evidence" value="ECO:0007669"/>
    <property type="project" value="TreeGrafter"/>
</dbReference>
<evidence type="ECO:0000313" key="2">
    <source>
        <dbReference type="EnsemblMetazoa" id="MESCA006331-PA"/>
    </source>
</evidence>
<keyword evidence="1" id="KW-0805">Transcription regulation</keyword>
<sequence>ITKRKRKIFHDSSNASSRAIPAPTIEFASFCLSNCLKLLEDYETQILEIEDDDWKNVQYNICNPSFNMTPNSLNKLFASAYLNSSFVALELGDYINALKFSKSLSKCQNIPISYLYLGRMYAGKALVHMNDLTGGYKQFNLEND</sequence>
<dbReference type="GO" id="GO:0005634">
    <property type="term" value="C:nucleus"/>
    <property type="evidence" value="ECO:0007669"/>
    <property type="project" value="UniProtKB-SubCell"/>
</dbReference>
<comment type="similarity">
    <text evidence="1">Belongs to the CNOT10 family.</text>
</comment>
<organism evidence="2 3">
    <name type="scientific">Megaselia scalaris</name>
    <name type="common">Humpbacked fly</name>
    <name type="synonym">Phora scalaris</name>
    <dbReference type="NCBI Taxonomy" id="36166"/>
    <lineage>
        <taxon>Eukaryota</taxon>
        <taxon>Metazoa</taxon>
        <taxon>Ecdysozoa</taxon>
        <taxon>Arthropoda</taxon>
        <taxon>Hexapoda</taxon>
        <taxon>Insecta</taxon>
        <taxon>Pterygota</taxon>
        <taxon>Neoptera</taxon>
        <taxon>Endopterygota</taxon>
        <taxon>Diptera</taxon>
        <taxon>Brachycera</taxon>
        <taxon>Muscomorpha</taxon>
        <taxon>Platypezoidea</taxon>
        <taxon>Phoridae</taxon>
        <taxon>Megaseliini</taxon>
        <taxon>Megaselia</taxon>
    </lineage>
</organism>
<keyword evidence="1" id="KW-0539">Nucleus</keyword>
<dbReference type="GO" id="GO:0005737">
    <property type="term" value="C:cytoplasm"/>
    <property type="evidence" value="ECO:0007669"/>
    <property type="project" value="UniProtKB-SubCell"/>
</dbReference>
<name>T1GRP3_MEGSC</name>
<reference evidence="2" key="2">
    <citation type="submission" date="2015-06" db="UniProtKB">
        <authorList>
            <consortium name="EnsemblMetazoa"/>
        </authorList>
    </citation>
    <scope>IDENTIFICATION</scope>
</reference>
<dbReference type="PANTHER" id="PTHR12979:SF5">
    <property type="entry name" value="CCR4-NOT TRANSCRIPTION COMPLEX SUBUNIT 10"/>
    <property type="match status" value="1"/>
</dbReference>
<dbReference type="EnsemblMetazoa" id="MESCA006331-RA">
    <property type="protein sequence ID" value="MESCA006331-PA"/>
    <property type="gene ID" value="MESCA006331"/>
</dbReference>
<keyword evidence="3" id="KW-1185">Reference proteome</keyword>
<dbReference type="Proteomes" id="UP000015102">
    <property type="component" value="Unassembled WGS sequence"/>
</dbReference>
<dbReference type="HOGENOM" id="CLU_1801299_0_0_1"/>
<comment type="function">
    <text evidence="1">Component of the CCR4-NOT complex which is one of the major cellular mRNA deadenylases and is linked to various cellular processes including bulk mRNA degradation, miRNA-mediated repression, translational repression during translational initiation and general transcription regulation.</text>
</comment>
<dbReference type="PANTHER" id="PTHR12979">
    <property type="entry name" value="CCR4-NOT TRANSCRIPTION COMPLEX SUBUNIT 10"/>
    <property type="match status" value="1"/>
</dbReference>
<reference evidence="3" key="1">
    <citation type="submission" date="2013-02" db="EMBL/GenBank/DDBJ databases">
        <authorList>
            <person name="Hughes D."/>
        </authorList>
    </citation>
    <scope>NUCLEOTIDE SEQUENCE</scope>
    <source>
        <strain>Durham</strain>
        <strain evidence="3">NC isolate 2 -- Noor lab</strain>
    </source>
</reference>
<keyword evidence="1" id="KW-0963">Cytoplasm</keyword>
<dbReference type="STRING" id="36166.T1GRP3"/>
<dbReference type="EMBL" id="CAQQ02161733">
    <property type="status" value="NOT_ANNOTATED_CDS"/>
    <property type="molecule type" value="Genomic_DNA"/>
</dbReference>
<evidence type="ECO:0000313" key="3">
    <source>
        <dbReference type="Proteomes" id="UP000015102"/>
    </source>
</evidence>
<protein>
    <recommendedName>
        <fullName evidence="1">CCR4-NOT transcription complex subunit 10</fullName>
    </recommendedName>
</protein>
<keyword evidence="1" id="KW-0810">Translation regulation</keyword>
<comment type="subcellular location">
    <subcellularLocation>
        <location evidence="1">Cytoplasm</location>
    </subcellularLocation>
    <subcellularLocation>
        <location evidence="1">Nucleus</location>
    </subcellularLocation>
</comment>
<dbReference type="GO" id="GO:0031047">
    <property type="term" value="P:regulatory ncRNA-mediated gene silencing"/>
    <property type="evidence" value="ECO:0007669"/>
    <property type="project" value="UniProtKB-UniRule"/>
</dbReference>
<keyword evidence="1" id="KW-0804">Transcription</keyword>
<dbReference type="GO" id="GO:0030014">
    <property type="term" value="C:CCR4-NOT complex"/>
    <property type="evidence" value="ECO:0007669"/>
    <property type="project" value="UniProtKB-UniRule"/>
</dbReference>
<dbReference type="GO" id="GO:0017148">
    <property type="term" value="P:negative regulation of translation"/>
    <property type="evidence" value="ECO:0007669"/>
    <property type="project" value="TreeGrafter"/>
</dbReference>
<dbReference type="InterPro" id="IPR039740">
    <property type="entry name" value="CNOT10"/>
</dbReference>
<evidence type="ECO:0000256" key="1">
    <source>
        <dbReference type="RuleBase" id="RU367083"/>
    </source>
</evidence>
<accession>T1GRP3</accession>
<proteinExistence type="inferred from homology"/>
<dbReference type="AlphaFoldDB" id="T1GRP3"/>
<keyword evidence="1" id="KW-0943">RNA-mediated gene silencing</keyword>